<dbReference type="Proteomes" id="UP000251617">
    <property type="component" value="Chromosome"/>
</dbReference>
<gene>
    <name evidence="1" type="ORF">C1S65_19900</name>
</gene>
<organism evidence="1 2">
    <name type="scientific">Pseudomonas putida</name>
    <name type="common">Arthrobacter siderocapsulatus</name>
    <dbReference type="NCBI Taxonomy" id="303"/>
    <lineage>
        <taxon>Bacteria</taxon>
        <taxon>Pseudomonadati</taxon>
        <taxon>Pseudomonadota</taxon>
        <taxon>Gammaproteobacteria</taxon>
        <taxon>Pseudomonadales</taxon>
        <taxon>Pseudomonadaceae</taxon>
        <taxon>Pseudomonas</taxon>
    </lineage>
</organism>
<reference evidence="1 2" key="1">
    <citation type="submission" date="2018-06" db="EMBL/GenBank/DDBJ databases">
        <title>The genome of Pseudomonas putida NX-1, a lignin degrader.</title>
        <authorList>
            <person name="Xu Z."/>
        </authorList>
    </citation>
    <scope>NUCLEOTIDE SEQUENCE [LARGE SCALE GENOMIC DNA]</scope>
    <source>
        <strain evidence="1 2">NX-1</strain>
    </source>
</reference>
<dbReference type="RefSeq" id="WP_112898956.1">
    <property type="nucleotide sequence ID" value="NZ_CP030750.1"/>
</dbReference>
<protein>
    <submittedName>
        <fullName evidence="1">Uncharacterized protein</fullName>
    </submittedName>
</protein>
<evidence type="ECO:0000313" key="1">
    <source>
        <dbReference type="EMBL" id="AXA26262.1"/>
    </source>
</evidence>
<dbReference type="EMBL" id="CP030750">
    <property type="protein sequence ID" value="AXA26262.1"/>
    <property type="molecule type" value="Genomic_DNA"/>
</dbReference>
<evidence type="ECO:0000313" key="2">
    <source>
        <dbReference type="Proteomes" id="UP000251617"/>
    </source>
</evidence>
<proteinExistence type="predicted"/>
<accession>A0AAD0L885</accession>
<dbReference type="AlphaFoldDB" id="A0AAD0L885"/>
<name>A0AAD0L885_PSEPU</name>
<sequence length="145" mass="16802">MIKLVPQKIDFVINTTQLNASYDEIGIASIQIEAQRLEHIEKNTYVMTTLVFERVAELRCITLNFFEHQYQNYEILGSQDDEVKTWRETGLHPDPKFYEVVESALLAEKNTVYDPANALSLKHYLVSGYDSYVEIIASSYHCVFE</sequence>